<dbReference type="InterPro" id="IPR029058">
    <property type="entry name" value="AB_hydrolase_fold"/>
</dbReference>
<dbReference type="Gene3D" id="3.40.50.1820">
    <property type="entry name" value="alpha/beta hydrolase"/>
    <property type="match status" value="1"/>
</dbReference>
<evidence type="ECO:0000256" key="2">
    <source>
        <dbReference type="ARBA" id="ARBA00022801"/>
    </source>
</evidence>
<keyword evidence="2" id="KW-0378">Hydrolase</keyword>
<dbReference type="InterPro" id="IPR050955">
    <property type="entry name" value="Plant_Biomass_Hydrol_Est"/>
</dbReference>
<dbReference type="NCBIfam" id="TIGR01840">
    <property type="entry name" value="esterase_phb"/>
    <property type="match status" value="1"/>
</dbReference>
<dbReference type="PANTHER" id="PTHR43037">
    <property type="entry name" value="UNNAMED PRODUCT-RELATED"/>
    <property type="match status" value="1"/>
</dbReference>
<accession>A0ABX6QP87</accession>
<dbReference type="EMBL" id="CP058350">
    <property type="protein sequence ID" value="QLF70065.1"/>
    <property type="molecule type" value="Genomic_DNA"/>
</dbReference>
<evidence type="ECO:0000313" key="4">
    <source>
        <dbReference type="Proteomes" id="UP000308530"/>
    </source>
</evidence>
<gene>
    <name evidence="3" type="ORF">FE840_011240</name>
</gene>
<dbReference type="Pfam" id="PF10503">
    <property type="entry name" value="Esterase_PHB"/>
    <property type="match status" value="1"/>
</dbReference>
<evidence type="ECO:0000256" key="1">
    <source>
        <dbReference type="ARBA" id="ARBA00022729"/>
    </source>
</evidence>
<evidence type="ECO:0000313" key="3">
    <source>
        <dbReference type="EMBL" id="QLF70065.1"/>
    </source>
</evidence>
<dbReference type="Proteomes" id="UP000308530">
    <property type="component" value="Chromosome"/>
</dbReference>
<organism evidence="3 4">
    <name type="scientific">Peteryoungia desertarenae</name>
    <dbReference type="NCBI Taxonomy" id="1813451"/>
    <lineage>
        <taxon>Bacteria</taxon>
        <taxon>Pseudomonadati</taxon>
        <taxon>Pseudomonadota</taxon>
        <taxon>Alphaproteobacteria</taxon>
        <taxon>Hyphomicrobiales</taxon>
        <taxon>Rhizobiaceae</taxon>
        <taxon>Peteryoungia</taxon>
    </lineage>
</organism>
<dbReference type="PANTHER" id="PTHR43037:SF1">
    <property type="entry name" value="BLL1128 PROTEIN"/>
    <property type="match status" value="1"/>
</dbReference>
<name>A0ABX6QP87_9HYPH</name>
<dbReference type="RefSeq" id="WP_138289090.1">
    <property type="nucleotide sequence ID" value="NZ_CP058350.1"/>
</dbReference>
<keyword evidence="1" id="KW-0732">Signal</keyword>
<dbReference type="SUPFAM" id="SSF53474">
    <property type="entry name" value="alpha/beta-Hydrolases"/>
    <property type="match status" value="1"/>
</dbReference>
<sequence length="336" mass="37062">MRFKLPYSLSGLMREQARWRRRIAKAVASPTEAITARAAKPRAGRARLSEISGFGTNPGRLRMLEYVPASAGKDSPLVVVIHGCLQNAEGYAKGSGWTKLANENGIILLFPEQRRENNNNLCFNWFRPSAVARDRGELMSIRQMIEHAGDRHEVDQSRVYVHGLSAGAAMAAALLVTYPEMFAAGQLVAGLPYGVARDAVTALSVMKSGPRQSAEDLADLARRVSPNTINWPSVSIWHGAADRIVTPQNARASLQQWLHLHQLQEAGGRMSRDRGGLVHHWDDGTAKPRVEFRLLDSLDHGLPIKPARRPPSQQQPYMLEAALSAPNEFVRSFVSP</sequence>
<protein>
    <submittedName>
        <fullName evidence="3">PHB depolymerase family esterase</fullName>
    </submittedName>
</protein>
<dbReference type="InterPro" id="IPR010126">
    <property type="entry name" value="Esterase_phb"/>
</dbReference>
<keyword evidence="4" id="KW-1185">Reference proteome</keyword>
<reference evidence="3 4" key="1">
    <citation type="submission" date="2020-06" db="EMBL/GenBank/DDBJ databases">
        <title>Genome sequence of Rhizobium sp strain ADMK78.</title>
        <authorList>
            <person name="Rahi P."/>
        </authorList>
    </citation>
    <scope>NUCLEOTIDE SEQUENCE [LARGE SCALE GENOMIC DNA]</scope>
    <source>
        <strain evidence="3 4">ADMK78</strain>
    </source>
</reference>
<proteinExistence type="predicted"/>